<feature type="region of interest" description="Disordered" evidence="1">
    <location>
        <begin position="1"/>
        <end position="23"/>
    </location>
</feature>
<dbReference type="Gene3D" id="3.20.20.450">
    <property type="entry name" value="EAL domain"/>
    <property type="match status" value="1"/>
</dbReference>
<gene>
    <name evidence="4" type="ORF">CLV35_1219</name>
</gene>
<dbReference type="CDD" id="cd01948">
    <property type="entry name" value="EAL"/>
    <property type="match status" value="1"/>
</dbReference>
<evidence type="ECO:0000313" key="4">
    <source>
        <dbReference type="EMBL" id="RKS77530.1"/>
    </source>
</evidence>
<proteinExistence type="predicted"/>
<keyword evidence="5" id="KW-1185">Reference proteome</keyword>
<evidence type="ECO:0000259" key="3">
    <source>
        <dbReference type="PROSITE" id="PS50887"/>
    </source>
</evidence>
<dbReference type="InterPro" id="IPR000160">
    <property type="entry name" value="GGDEF_dom"/>
</dbReference>
<dbReference type="InParanoid" id="A0A420XRS0"/>
<dbReference type="RefSeq" id="WP_121192559.1">
    <property type="nucleotide sequence ID" value="NZ_RBWV01000010.1"/>
</dbReference>
<feature type="domain" description="GGDEF" evidence="3">
    <location>
        <begin position="247"/>
        <end position="381"/>
    </location>
</feature>
<dbReference type="PROSITE" id="PS50883">
    <property type="entry name" value="EAL"/>
    <property type="match status" value="1"/>
</dbReference>
<name>A0A420XRS0_9ACTN</name>
<dbReference type="PROSITE" id="PS50887">
    <property type="entry name" value="GGDEF"/>
    <property type="match status" value="1"/>
</dbReference>
<dbReference type="Proteomes" id="UP000281955">
    <property type="component" value="Unassembled WGS sequence"/>
</dbReference>
<dbReference type="InterPro" id="IPR035919">
    <property type="entry name" value="EAL_sf"/>
</dbReference>
<dbReference type="OrthoDB" id="23692at2"/>
<dbReference type="Gene3D" id="3.30.450.20">
    <property type="entry name" value="PAS domain"/>
    <property type="match status" value="1"/>
</dbReference>
<dbReference type="Pfam" id="PF00990">
    <property type="entry name" value="GGDEF"/>
    <property type="match status" value="1"/>
</dbReference>
<evidence type="ECO:0000259" key="2">
    <source>
        <dbReference type="PROSITE" id="PS50883"/>
    </source>
</evidence>
<dbReference type="InterPro" id="IPR013656">
    <property type="entry name" value="PAS_4"/>
</dbReference>
<dbReference type="InterPro" id="IPR001633">
    <property type="entry name" value="EAL_dom"/>
</dbReference>
<dbReference type="InterPro" id="IPR029787">
    <property type="entry name" value="Nucleotide_cyclase"/>
</dbReference>
<dbReference type="PANTHER" id="PTHR44757:SF2">
    <property type="entry name" value="BIOFILM ARCHITECTURE MAINTENANCE PROTEIN MBAA"/>
    <property type="match status" value="1"/>
</dbReference>
<comment type="caution">
    <text evidence="4">The sequence shown here is derived from an EMBL/GenBank/DDBJ whole genome shotgun (WGS) entry which is preliminary data.</text>
</comment>
<dbReference type="AlphaFoldDB" id="A0A420XRS0"/>
<dbReference type="NCBIfam" id="TIGR00254">
    <property type="entry name" value="GGDEF"/>
    <property type="match status" value="1"/>
</dbReference>
<dbReference type="SMART" id="SM00267">
    <property type="entry name" value="GGDEF"/>
    <property type="match status" value="1"/>
</dbReference>
<evidence type="ECO:0000313" key="5">
    <source>
        <dbReference type="Proteomes" id="UP000281955"/>
    </source>
</evidence>
<protein>
    <submittedName>
        <fullName evidence="4">Diguanylate cyclase (GGDEF)-like protein</fullName>
    </submittedName>
</protein>
<dbReference type="Pfam" id="PF00563">
    <property type="entry name" value="EAL"/>
    <property type="match status" value="1"/>
</dbReference>
<dbReference type="Pfam" id="PF08448">
    <property type="entry name" value="PAS_4"/>
    <property type="match status" value="1"/>
</dbReference>
<dbReference type="SUPFAM" id="SSF55785">
    <property type="entry name" value="PYP-like sensor domain (PAS domain)"/>
    <property type="match status" value="1"/>
</dbReference>
<dbReference type="SMART" id="SM00052">
    <property type="entry name" value="EAL"/>
    <property type="match status" value="1"/>
</dbReference>
<evidence type="ECO:0000256" key="1">
    <source>
        <dbReference type="SAM" id="MobiDB-lite"/>
    </source>
</evidence>
<dbReference type="EMBL" id="RBWV01000010">
    <property type="protein sequence ID" value="RKS77530.1"/>
    <property type="molecule type" value="Genomic_DNA"/>
</dbReference>
<feature type="domain" description="EAL" evidence="2">
    <location>
        <begin position="390"/>
        <end position="646"/>
    </location>
</feature>
<dbReference type="CDD" id="cd01949">
    <property type="entry name" value="GGDEF"/>
    <property type="match status" value="1"/>
</dbReference>
<dbReference type="SUPFAM" id="SSF55073">
    <property type="entry name" value="Nucleotide cyclase"/>
    <property type="match status" value="1"/>
</dbReference>
<dbReference type="Gene3D" id="3.30.70.270">
    <property type="match status" value="1"/>
</dbReference>
<accession>A0A420XRS0</accession>
<dbReference type="SUPFAM" id="SSF141868">
    <property type="entry name" value="EAL domain-like"/>
    <property type="match status" value="1"/>
</dbReference>
<dbReference type="InterPro" id="IPR052155">
    <property type="entry name" value="Biofilm_reg_signaling"/>
</dbReference>
<reference evidence="4 5" key="1">
    <citation type="submission" date="2018-10" db="EMBL/GenBank/DDBJ databases">
        <title>Genomic Encyclopedia of Archaeal and Bacterial Type Strains, Phase II (KMG-II): from individual species to whole genera.</title>
        <authorList>
            <person name="Goeker M."/>
        </authorList>
    </citation>
    <scope>NUCLEOTIDE SEQUENCE [LARGE SCALE GENOMIC DNA]</scope>
    <source>
        <strain evidence="4 5">RP-AC37</strain>
    </source>
</reference>
<organism evidence="4 5">
    <name type="scientific">Motilibacter peucedani</name>
    <dbReference type="NCBI Taxonomy" id="598650"/>
    <lineage>
        <taxon>Bacteria</taxon>
        <taxon>Bacillati</taxon>
        <taxon>Actinomycetota</taxon>
        <taxon>Actinomycetes</taxon>
        <taxon>Motilibacterales</taxon>
        <taxon>Motilibacteraceae</taxon>
        <taxon>Motilibacter</taxon>
    </lineage>
</organism>
<dbReference type="PANTHER" id="PTHR44757">
    <property type="entry name" value="DIGUANYLATE CYCLASE DGCP"/>
    <property type="match status" value="1"/>
</dbReference>
<sequence>MPVDDPALPRSAAEPAEESPSGRPAFEALQVDSSTLDYAELFDATPSPHAVFDRRLVLVEANAAFCAAAGASRGRLLGRSLPELFGADDPLGGDDAAALRVARSMDGVLASGAPDSLPLLRHLLPGRGDDGPAARYWSLLITPVRGAEGTVELLLVRADDVTGLVRDAEVEERPTDVVEVLHRGVLAAEVDIFARANELEQLNDELRSSRDQLAARVLHDPLTGLLVRPVLTEQLSTALSRLARHPHPLAVLFVDLDGLKQVNDSLGHAAGDELIRRCAARLKAGVRPSDPVARFGGDEFVVLLEDLDDAAEAEQVAGRVLQTLRAPLTLAAGARVRPSASIGIAVATGPDVTAEVLLSQADAAMYRAKHGGKGRVEVYDDSAHAAADARRTLEAELERALPEGQLRLHYQPILDLSTGATYAVEGLLRWQHPTRGLLAAADFIELAEDSGGILEMGAWAIGEACRQLAAWDLVLGEHSPPRVFLNLSVSELLQPHLDERVAEVTAAAGIDPARLVLEIPEAGMLEELGTRSGVIDVLSRLGCQLAIDDFGMGYSPFGRLVQMPAGILKIDQSFVKALTRSPEAPAIVSAVLLMAHNLRKTVVAAGVEDSAALAALQEMGCAYAQGYHFSEPLSAQDYTELARRPDFDSFTAALVAGAG</sequence>
<dbReference type="InterPro" id="IPR043128">
    <property type="entry name" value="Rev_trsase/Diguanyl_cyclase"/>
</dbReference>
<dbReference type="InterPro" id="IPR035965">
    <property type="entry name" value="PAS-like_dom_sf"/>
</dbReference>